<evidence type="ECO:0000313" key="1">
    <source>
        <dbReference type="EMBL" id="JAD27285.1"/>
    </source>
</evidence>
<organism evidence="1">
    <name type="scientific">Arundo donax</name>
    <name type="common">Giant reed</name>
    <name type="synonym">Donax arundinaceus</name>
    <dbReference type="NCBI Taxonomy" id="35708"/>
    <lineage>
        <taxon>Eukaryota</taxon>
        <taxon>Viridiplantae</taxon>
        <taxon>Streptophyta</taxon>
        <taxon>Embryophyta</taxon>
        <taxon>Tracheophyta</taxon>
        <taxon>Spermatophyta</taxon>
        <taxon>Magnoliopsida</taxon>
        <taxon>Liliopsida</taxon>
        <taxon>Poales</taxon>
        <taxon>Poaceae</taxon>
        <taxon>PACMAD clade</taxon>
        <taxon>Arundinoideae</taxon>
        <taxon>Arundineae</taxon>
        <taxon>Arundo</taxon>
    </lineage>
</organism>
<reference evidence="1" key="2">
    <citation type="journal article" date="2015" name="Data Brief">
        <title>Shoot transcriptome of the giant reed, Arundo donax.</title>
        <authorList>
            <person name="Barrero R.A."/>
            <person name="Guerrero F.D."/>
            <person name="Moolhuijzen P."/>
            <person name="Goolsby J.A."/>
            <person name="Tidwell J."/>
            <person name="Bellgard S.E."/>
            <person name="Bellgard M.I."/>
        </authorList>
    </citation>
    <scope>NUCLEOTIDE SEQUENCE</scope>
    <source>
        <tissue evidence="1">Shoot tissue taken approximately 20 cm above the soil surface</tissue>
    </source>
</reference>
<accession>A0A0A8YQY8</accession>
<protein>
    <submittedName>
        <fullName evidence="1">Uncharacterized protein</fullName>
    </submittedName>
</protein>
<sequence>MWRVGLDDSALCGPR</sequence>
<reference evidence="1" key="1">
    <citation type="submission" date="2014-09" db="EMBL/GenBank/DDBJ databases">
        <authorList>
            <person name="Magalhaes I.L.F."/>
            <person name="Oliveira U."/>
            <person name="Santos F.R."/>
            <person name="Vidigal T.H.D.A."/>
            <person name="Brescovit A.D."/>
            <person name="Santos A.J."/>
        </authorList>
    </citation>
    <scope>NUCLEOTIDE SEQUENCE</scope>
    <source>
        <tissue evidence="1">Shoot tissue taken approximately 20 cm above the soil surface</tissue>
    </source>
</reference>
<name>A0A0A8YQY8_ARUDO</name>
<dbReference type="EMBL" id="GBRH01270610">
    <property type="protein sequence ID" value="JAD27285.1"/>
    <property type="molecule type" value="Transcribed_RNA"/>
</dbReference>
<proteinExistence type="predicted"/>